<proteinExistence type="predicted"/>
<name>A0A853A2M8_9ACTN</name>
<dbReference type="AlphaFoldDB" id="A0A853A2M8"/>
<comment type="caution">
    <text evidence="2">The sequence shown here is derived from an EMBL/GenBank/DDBJ whole genome shotgun (WGS) entry which is preliminary data.</text>
</comment>
<protein>
    <recommendedName>
        <fullName evidence="4">Secreted protein</fullName>
    </recommendedName>
</protein>
<dbReference type="Proteomes" id="UP000567795">
    <property type="component" value="Unassembled WGS sequence"/>
</dbReference>
<dbReference type="EMBL" id="JACBZD010000001">
    <property type="protein sequence ID" value="NYI04772.1"/>
    <property type="molecule type" value="Genomic_DNA"/>
</dbReference>
<sequence>MSPHPRIRAVLATGVLALGLSLAAPAEAQEVCSGTGPRQPDPDGLLRPTTYCRNLGGYVGPPASFGTGYLHEGRNWFVCQQEFPGLGGPEVGDLRSDWWLWTQGDVAYSDDGRGWFPATKIIGSTSDEPVPGVPMCRAE</sequence>
<gene>
    <name evidence="2" type="ORF">FHU37_001715</name>
</gene>
<evidence type="ECO:0000256" key="1">
    <source>
        <dbReference type="SAM" id="SignalP"/>
    </source>
</evidence>
<evidence type="ECO:0008006" key="4">
    <source>
        <dbReference type="Google" id="ProtNLM"/>
    </source>
</evidence>
<reference evidence="2 3" key="1">
    <citation type="submission" date="2020-07" db="EMBL/GenBank/DDBJ databases">
        <title>Sequencing the genomes of 1000 actinobacteria strains.</title>
        <authorList>
            <person name="Klenk H.-P."/>
        </authorList>
    </citation>
    <scope>NUCLEOTIDE SEQUENCE [LARGE SCALE GENOMIC DNA]</scope>
    <source>
        <strain evidence="2 3">DSM 42178</strain>
    </source>
</reference>
<feature type="signal peptide" evidence="1">
    <location>
        <begin position="1"/>
        <end position="28"/>
    </location>
</feature>
<evidence type="ECO:0000313" key="3">
    <source>
        <dbReference type="Proteomes" id="UP000567795"/>
    </source>
</evidence>
<evidence type="ECO:0000313" key="2">
    <source>
        <dbReference type="EMBL" id="NYI04772.1"/>
    </source>
</evidence>
<dbReference type="RefSeq" id="WP_179813624.1">
    <property type="nucleotide sequence ID" value="NZ_JACBZD010000001.1"/>
</dbReference>
<accession>A0A853A2M8</accession>
<organism evidence="2 3">
    <name type="scientific">Allostreptomyces psammosilenae</name>
    <dbReference type="NCBI Taxonomy" id="1892865"/>
    <lineage>
        <taxon>Bacteria</taxon>
        <taxon>Bacillati</taxon>
        <taxon>Actinomycetota</taxon>
        <taxon>Actinomycetes</taxon>
        <taxon>Kitasatosporales</taxon>
        <taxon>Streptomycetaceae</taxon>
        <taxon>Allostreptomyces</taxon>
    </lineage>
</organism>
<keyword evidence="1" id="KW-0732">Signal</keyword>
<keyword evidence="3" id="KW-1185">Reference proteome</keyword>
<feature type="chain" id="PRO_5032398917" description="Secreted protein" evidence="1">
    <location>
        <begin position="29"/>
        <end position="139"/>
    </location>
</feature>